<feature type="domain" description="Metallo-beta-lactamase" evidence="5">
    <location>
        <begin position="13"/>
        <end position="192"/>
    </location>
</feature>
<gene>
    <name evidence="6" type="ORF">P5G49_16335</name>
</gene>
<evidence type="ECO:0000313" key="7">
    <source>
        <dbReference type="Proteomes" id="UP001175097"/>
    </source>
</evidence>
<dbReference type="RefSeq" id="WP_301245551.1">
    <property type="nucleotide sequence ID" value="NZ_JAROCC010000018.1"/>
</dbReference>
<evidence type="ECO:0000256" key="2">
    <source>
        <dbReference type="ARBA" id="ARBA00022723"/>
    </source>
</evidence>
<reference evidence="6" key="1">
    <citation type="submission" date="2023-03" db="EMBL/GenBank/DDBJ databases">
        <title>MT1 and MT2 Draft Genomes of Novel Species.</title>
        <authorList>
            <person name="Venkateswaran K."/>
        </authorList>
    </citation>
    <scope>NUCLEOTIDE SEQUENCE</scope>
    <source>
        <strain evidence="6">F6_3S_P_2</strain>
    </source>
</reference>
<dbReference type="Pfam" id="PF00753">
    <property type="entry name" value="Lactamase_B"/>
    <property type="match status" value="1"/>
</dbReference>
<evidence type="ECO:0000256" key="4">
    <source>
        <dbReference type="ARBA" id="ARBA00022833"/>
    </source>
</evidence>
<keyword evidence="4" id="KW-0862">Zinc</keyword>
<dbReference type="PANTHER" id="PTHR46233:SF3">
    <property type="entry name" value="HYDROXYACYLGLUTATHIONE HYDROLASE GLOC"/>
    <property type="match status" value="1"/>
</dbReference>
<keyword evidence="2" id="KW-0479">Metal-binding</keyword>
<keyword evidence="7" id="KW-1185">Reference proteome</keyword>
<proteinExistence type="predicted"/>
<protein>
    <submittedName>
        <fullName evidence="6">MBL fold metallo-hydrolase</fullName>
    </submittedName>
</protein>
<dbReference type="SUPFAM" id="SSF56281">
    <property type="entry name" value="Metallo-hydrolase/oxidoreductase"/>
    <property type="match status" value="1"/>
</dbReference>
<dbReference type="CDD" id="cd06262">
    <property type="entry name" value="metallo-hydrolase-like_MBL-fold"/>
    <property type="match status" value="1"/>
</dbReference>
<dbReference type="Gene3D" id="3.60.15.10">
    <property type="entry name" value="Ribonuclease Z/Hydroxyacylglutathione hydrolase-like"/>
    <property type="match status" value="1"/>
</dbReference>
<dbReference type="InterPro" id="IPR051453">
    <property type="entry name" value="MBL_Glyoxalase_II"/>
</dbReference>
<dbReference type="PANTHER" id="PTHR46233">
    <property type="entry name" value="HYDROXYACYLGLUTATHIONE HYDROLASE GLOC"/>
    <property type="match status" value="1"/>
</dbReference>
<comment type="cofactor">
    <cofactor evidence="1">
        <name>Zn(2+)</name>
        <dbReference type="ChEBI" id="CHEBI:29105"/>
    </cofactor>
</comment>
<dbReference type="EMBL" id="JAROCC010000018">
    <property type="protein sequence ID" value="MDN4609031.1"/>
    <property type="molecule type" value="Genomic_DNA"/>
</dbReference>
<accession>A0ABT8JWU1</accession>
<sequence>MLKVRTYPLGPIQTNCYIIKDGEGQCLIVDPGEEGSRIIEEIVKMNGKPLAILLTHAHFDHIGAVDQVRDHFSIPVYIHREEQYWLMNPDLNGSSRYPGLPLISNKAADHFLQEGQLKIGPFQFEARHTPGHSPGSVSFIFEDAHFAIVGDTLFKQSIGRTDLTGGDTNTLLNSIEGKLMSLPNDFIIYPGHGPSTTVGDERESNPFLK</sequence>
<name>A0ABT8JWU1_9BACL</name>
<dbReference type="InterPro" id="IPR001279">
    <property type="entry name" value="Metallo-B-lactamas"/>
</dbReference>
<dbReference type="Proteomes" id="UP001175097">
    <property type="component" value="Unassembled WGS sequence"/>
</dbReference>
<evidence type="ECO:0000259" key="5">
    <source>
        <dbReference type="SMART" id="SM00849"/>
    </source>
</evidence>
<comment type="caution">
    <text evidence="6">The sequence shown here is derived from an EMBL/GenBank/DDBJ whole genome shotgun (WGS) entry which is preliminary data.</text>
</comment>
<evidence type="ECO:0000313" key="6">
    <source>
        <dbReference type="EMBL" id="MDN4609031.1"/>
    </source>
</evidence>
<keyword evidence="3" id="KW-0378">Hydrolase</keyword>
<dbReference type="InterPro" id="IPR036866">
    <property type="entry name" value="RibonucZ/Hydroxyglut_hydro"/>
</dbReference>
<dbReference type="SMART" id="SM00849">
    <property type="entry name" value="Lactamase_B"/>
    <property type="match status" value="1"/>
</dbReference>
<evidence type="ECO:0000256" key="1">
    <source>
        <dbReference type="ARBA" id="ARBA00001947"/>
    </source>
</evidence>
<organism evidence="6 7">
    <name type="scientific">Sporosarcina highlanderae</name>
    <dbReference type="NCBI Taxonomy" id="3035916"/>
    <lineage>
        <taxon>Bacteria</taxon>
        <taxon>Bacillati</taxon>
        <taxon>Bacillota</taxon>
        <taxon>Bacilli</taxon>
        <taxon>Bacillales</taxon>
        <taxon>Caryophanaceae</taxon>
        <taxon>Sporosarcina</taxon>
    </lineage>
</organism>
<evidence type="ECO:0000256" key="3">
    <source>
        <dbReference type="ARBA" id="ARBA00022801"/>
    </source>
</evidence>